<evidence type="ECO:0000313" key="1">
    <source>
        <dbReference type="EMBL" id="MCV2367619.1"/>
    </source>
</evidence>
<keyword evidence="2" id="KW-1185">Reference proteome</keyword>
<accession>A0ABT2YC52</accession>
<evidence type="ECO:0000313" key="2">
    <source>
        <dbReference type="Proteomes" id="UP001209701"/>
    </source>
</evidence>
<dbReference type="Proteomes" id="UP001209701">
    <property type="component" value="Unassembled WGS sequence"/>
</dbReference>
<dbReference type="EMBL" id="JAJIRN010000002">
    <property type="protein sequence ID" value="MCV2367619.1"/>
    <property type="molecule type" value="Genomic_DNA"/>
</dbReference>
<sequence length="311" mass="33683">MHLMIPHASAVGEAATHTLAELSLPNLAQLLPLLSPVGATLGSDEYSFNTPFELALSELRGCHAQDGCLPTAAWALQAKQSCKGEAWALLTPIHLSVGSDQITALPPQALALTEAESRAFFESLSELWPAAEGWISHWLGSHQWLVAHASFAGLRSASLERVLHRNVDIWMPQARRLRTLQNETQMLLHGHPLNEAREAAGALALNSVWISGCGVNSGGQLPADLQIEAALQLPLLAGDWQAWSHAWVQLDDGPVAALLAQARRGETPLRLTLCGERHARTWALKPRSRLARLWQAMLPPRSDTANCLGGL</sequence>
<dbReference type="RefSeq" id="WP_263570231.1">
    <property type="nucleotide sequence ID" value="NZ_JAJIRN010000002.1"/>
</dbReference>
<gene>
    <name evidence="1" type="ORF">LNV07_05875</name>
</gene>
<evidence type="ECO:0008006" key="3">
    <source>
        <dbReference type="Google" id="ProtNLM"/>
    </source>
</evidence>
<protein>
    <recommendedName>
        <fullName evidence="3">Cofactor-independent phosphoglycerate mutase</fullName>
    </recommendedName>
</protein>
<name>A0ABT2YC52_9BURK</name>
<proteinExistence type="predicted"/>
<organism evidence="1 2">
    <name type="scientific">Roseateles oligotrophus</name>
    <dbReference type="NCBI Taxonomy" id="1769250"/>
    <lineage>
        <taxon>Bacteria</taxon>
        <taxon>Pseudomonadati</taxon>
        <taxon>Pseudomonadota</taxon>
        <taxon>Betaproteobacteria</taxon>
        <taxon>Burkholderiales</taxon>
        <taxon>Sphaerotilaceae</taxon>
        <taxon>Roseateles</taxon>
    </lineage>
</organism>
<reference evidence="1 2" key="1">
    <citation type="submission" date="2021-11" db="EMBL/GenBank/DDBJ databases">
        <authorList>
            <person name="Liang Q."/>
            <person name="Mou H."/>
            <person name="Liu Z."/>
        </authorList>
    </citation>
    <scope>NUCLEOTIDE SEQUENCE [LARGE SCALE GENOMIC DNA]</scope>
    <source>
        <strain evidence="1 2">CHU3</strain>
    </source>
</reference>
<comment type="caution">
    <text evidence="1">The sequence shown here is derived from an EMBL/GenBank/DDBJ whole genome shotgun (WGS) entry which is preliminary data.</text>
</comment>